<dbReference type="HOGENOM" id="CLU_004416_3_2_1"/>
<protein>
    <submittedName>
        <fullName evidence="1 2">Uncharacterized protein</fullName>
    </submittedName>
</protein>
<accession>B7PG86</accession>
<organism>
    <name type="scientific">Ixodes scapularis</name>
    <name type="common">Black-legged tick</name>
    <name type="synonym">Deer tick</name>
    <dbReference type="NCBI Taxonomy" id="6945"/>
    <lineage>
        <taxon>Eukaryota</taxon>
        <taxon>Metazoa</taxon>
        <taxon>Ecdysozoa</taxon>
        <taxon>Arthropoda</taxon>
        <taxon>Chelicerata</taxon>
        <taxon>Arachnida</taxon>
        <taxon>Acari</taxon>
        <taxon>Parasitiformes</taxon>
        <taxon>Ixodida</taxon>
        <taxon>Ixodoidea</taxon>
        <taxon>Ixodidae</taxon>
        <taxon>Ixodinae</taxon>
        <taxon>Ixodes</taxon>
    </lineage>
</organism>
<gene>
    <name evidence="1" type="ORF">IscW_ISCW024298</name>
</gene>
<dbReference type="PANTHER" id="PTHR33053">
    <property type="entry name" value="PROTEIN, PUTATIVE-RELATED"/>
    <property type="match status" value="1"/>
</dbReference>
<evidence type="ECO:0000313" key="3">
    <source>
        <dbReference type="Proteomes" id="UP000001555"/>
    </source>
</evidence>
<dbReference type="Proteomes" id="UP000001555">
    <property type="component" value="Unassembled WGS sequence"/>
</dbReference>
<dbReference type="VEuPathDB" id="VectorBase:ISCW024298"/>
<dbReference type="EMBL" id="ABJB010570937">
    <property type="status" value="NOT_ANNOTATED_CDS"/>
    <property type="molecule type" value="Genomic_DNA"/>
</dbReference>
<dbReference type="AlphaFoldDB" id="B7PG86"/>
<reference evidence="2" key="2">
    <citation type="submission" date="2020-05" db="UniProtKB">
        <authorList>
            <consortium name="EnsemblMetazoa"/>
        </authorList>
    </citation>
    <scope>IDENTIFICATION</scope>
    <source>
        <strain evidence="2">wikel</strain>
    </source>
</reference>
<name>B7PG86_IXOSC</name>
<dbReference type="EnsemblMetazoa" id="ISCW024298-RA">
    <property type="protein sequence ID" value="ISCW024298-PA"/>
    <property type="gene ID" value="ISCW024298"/>
</dbReference>
<reference evidence="1 3" key="1">
    <citation type="submission" date="2008-03" db="EMBL/GenBank/DDBJ databases">
        <title>Annotation of Ixodes scapularis.</title>
        <authorList>
            <consortium name="Ixodes scapularis Genome Project Consortium"/>
            <person name="Caler E."/>
            <person name="Hannick L.I."/>
            <person name="Bidwell S."/>
            <person name="Joardar V."/>
            <person name="Thiagarajan M."/>
            <person name="Amedeo P."/>
            <person name="Galinsky K.J."/>
            <person name="Schobel S."/>
            <person name="Inman J."/>
            <person name="Hostetler J."/>
            <person name="Miller J."/>
            <person name="Hammond M."/>
            <person name="Megy K."/>
            <person name="Lawson D."/>
            <person name="Kodira C."/>
            <person name="Sutton G."/>
            <person name="Meyer J."/>
            <person name="Hill C.A."/>
            <person name="Birren B."/>
            <person name="Nene V."/>
            <person name="Collins F."/>
            <person name="Alarcon-Chaidez F."/>
            <person name="Wikel S."/>
            <person name="Strausberg R."/>
        </authorList>
    </citation>
    <scope>NUCLEOTIDE SEQUENCE [LARGE SCALE GENOMIC DNA]</scope>
    <source>
        <strain evidence="3">Wikel</strain>
        <strain evidence="1">Wikel colony</strain>
    </source>
</reference>
<feature type="non-terminal residue" evidence="1">
    <location>
        <position position="89"/>
    </location>
</feature>
<evidence type="ECO:0000313" key="2">
    <source>
        <dbReference type="EnsemblMetazoa" id="ISCW024298-PA"/>
    </source>
</evidence>
<dbReference type="EMBL" id="DS707129">
    <property type="protein sequence ID" value="EEC05608.1"/>
    <property type="molecule type" value="Genomic_DNA"/>
</dbReference>
<dbReference type="PaxDb" id="6945-B7PG86"/>
<evidence type="ECO:0000313" key="1">
    <source>
        <dbReference type="EMBL" id="EEC05608.1"/>
    </source>
</evidence>
<dbReference type="PANTHER" id="PTHR33053:SF24">
    <property type="entry name" value="TRANSPOSASE DOMAIN-CONTAINING PROTEIN"/>
    <property type="match status" value="1"/>
</dbReference>
<keyword evidence="3" id="KW-1185">Reference proteome</keyword>
<proteinExistence type="predicted"/>
<dbReference type="VEuPathDB" id="VectorBase:ISCI024298"/>
<dbReference type="InParanoid" id="B7PG86"/>
<sequence>MCTGKYYHFGFVEGLRHSLKNASRVPNTLQFIVNVDGLPPTKSTTDQLWPILCCVRNCRKLYPFPVGVFYGQCKALEANIFLEPFVAEL</sequence>